<dbReference type="AlphaFoldDB" id="A0A0N4XRN8"/>
<evidence type="ECO:0000313" key="2">
    <source>
        <dbReference type="EMBL" id="VDL68780.1"/>
    </source>
</evidence>
<keyword evidence="1" id="KW-0732">Signal</keyword>
<feature type="chain" id="PRO_5043124742" evidence="1">
    <location>
        <begin position="21"/>
        <end position="71"/>
    </location>
</feature>
<evidence type="ECO:0000313" key="4">
    <source>
        <dbReference type="WBParaSite" id="NBR_0000519001-mRNA-1"/>
    </source>
</evidence>
<name>A0A0N4XRN8_NIPBR</name>
<gene>
    <name evidence="2" type="ORF">NBR_LOCUS5191</name>
</gene>
<accession>A0A0N4XRN8</accession>
<keyword evidence="3" id="KW-1185">Reference proteome</keyword>
<proteinExistence type="predicted"/>
<dbReference type="EMBL" id="UYSL01011739">
    <property type="protein sequence ID" value="VDL68780.1"/>
    <property type="molecule type" value="Genomic_DNA"/>
</dbReference>
<evidence type="ECO:0000256" key="1">
    <source>
        <dbReference type="SAM" id="SignalP"/>
    </source>
</evidence>
<protein>
    <submittedName>
        <fullName evidence="4">Secreted protein</fullName>
    </submittedName>
</protein>
<evidence type="ECO:0000313" key="3">
    <source>
        <dbReference type="Proteomes" id="UP000271162"/>
    </source>
</evidence>
<feature type="signal peptide" evidence="1">
    <location>
        <begin position="1"/>
        <end position="20"/>
    </location>
</feature>
<dbReference type="WBParaSite" id="NBR_0000519001-mRNA-1">
    <property type="protein sequence ID" value="NBR_0000519001-mRNA-1"/>
    <property type="gene ID" value="NBR_0000519001"/>
</dbReference>
<dbReference type="Proteomes" id="UP000271162">
    <property type="component" value="Unassembled WGS sequence"/>
</dbReference>
<organism evidence="4">
    <name type="scientific">Nippostrongylus brasiliensis</name>
    <name type="common">Rat hookworm</name>
    <dbReference type="NCBI Taxonomy" id="27835"/>
    <lineage>
        <taxon>Eukaryota</taxon>
        <taxon>Metazoa</taxon>
        <taxon>Ecdysozoa</taxon>
        <taxon>Nematoda</taxon>
        <taxon>Chromadorea</taxon>
        <taxon>Rhabditida</taxon>
        <taxon>Rhabditina</taxon>
        <taxon>Rhabditomorpha</taxon>
        <taxon>Strongyloidea</taxon>
        <taxon>Heligmosomidae</taxon>
        <taxon>Nippostrongylus</taxon>
    </lineage>
</organism>
<reference evidence="2 3" key="2">
    <citation type="submission" date="2018-11" db="EMBL/GenBank/DDBJ databases">
        <authorList>
            <consortium name="Pathogen Informatics"/>
        </authorList>
    </citation>
    <scope>NUCLEOTIDE SEQUENCE [LARGE SCALE GENOMIC DNA]</scope>
</reference>
<reference evidence="4" key="1">
    <citation type="submission" date="2017-02" db="UniProtKB">
        <authorList>
            <consortium name="WormBaseParasite"/>
        </authorList>
    </citation>
    <scope>IDENTIFICATION</scope>
</reference>
<sequence length="71" mass="8051">MRVFLLFILIALKLLYEVDGRGGRRGGKGKGKSNLQFAQVAEFSLIHTQLADNRVRSLRQFVTSRRNNSTT</sequence>